<dbReference type="OMA" id="THNMSAK"/>
<dbReference type="PANTHER" id="PTHR47805:SF1">
    <property type="entry name" value="SAGA-ASSOCIATED FACTOR 73"/>
    <property type="match status" value="1"/>
</dbReference>
<dbReference type="Proteomes" id="UP000017200">
    <property type="component" value="Unassembled WGS sequence"/>
</dbReference>
<dbReference type="InterPro" id="IPR013243">
    <property type="entry name" value="SCA7_dom"/>
</dbReference>
<dbReference type="GO" id="GO:0031048">
    <property type="term" value="P:regulatory ncRNA-mediated heterochromatin formation"/>
    <property type="evidence" value="ECO:0007669"/>
    <property type="project" value="TreeGrafter"/>
</dbReference>
<dbReference type="PANTHER" id="PTHR47805">
    <property type="entry name" value="SAGA-ASSOCIATED FACTOR 73"/>
    <property type="match status" value="1"/>
</dbReference>
<dbReference type="InParanoid" id="U5H426"/>
<name>U5H426_USTV1</name>
<reference evidence="3 5" key="3">
    <citation type="journal article" date="2015" name="BMC Genomics">
        <title>Sex and parasites: genomic and transcriptomic analysis of Microbotryum lychnidis-dioicae, the biotrophic and plant-castrating anther smut fungus.</title>
        <authorList>
            <person name="Perlin M.H."/>
            <person name="Amselem J."/>
            <person name="Fontanillas E."/>
            <person name="Toh S.S."/>
            <person name="Chen Z."/>
            <person name="Goldberg J."/>
            <person name="Duplessis S."/>
            <person name="Henrissat B."/>
            <person name="Young S."/>
            <person name="Zeng Q."/>
            <person name="Aguileta G."/>
            <person name="Petit E."/>
            <person name="Badouin H."/>
            <person name="Andrews J."/>
            <person name="Razeeq D."/>
            <person name="Gabaldon T."/>
            <person name="Quesneville H."/>
            <person name="Giraud T."/>
            <person name="Hood M.E."/>
            <person name="Schultz D.J."/>
            <person name="Cuomo C.A."/>
        </authorList>
    </citation>
    <scope>NUCLEOTIDE SEQUENCE [LARGE SCALE GENOMIC DNA]</scope>
    <source>
        <strain evidence="5">p1A1 Lamole</strain>
        <strain evidence="3">P1A1 Lamole</strain>
    </source>
</reference>
<dbReference type="EnsemblFungi" id="MVLG_02076T0">
    <property type="protein sequence ID" value="MVLG_02076T0"/>
    <property type="gene ID" value="MVLG_02076"/>
</dbReference>
<gene>
    <name evidence="3" type="ORF">MVLG_02076</name>
</gene>
<dbReference type="Pfam" id="PF08313">
    <property type="entry name" value="SCA7"/>
    <property type="match status" value="1"/>
</dbReference>
<feature type="region of interest" description="Disordered" evidence="1">
    <location>
        <begin position="159"/>
        <end position="189"/>
    </location>
</feature>
<dbReference type="Gene3D" id="6.10.140.1270">
    <property type="match status" value="1"/>
</dbReference>
<reference evidence="5" key="1">
    <citation type="submission" date="2010-11" db="EMBL/GenBank/DDBJ databases">
        <title>The genome sequence of Microbotryum violaceum strain p1A1 Lamole.</title>
        <authorList>
            <person name="Cuomo C."/>
            <person name="Perlin M."/>
            <person name="Young S.K."/>
            <person name="Zeng Q."/>
            <person name="Gargeya S."/>
            <person name="Alvarado L."/>
            <person name="Berlin A."/>
            <person name="Chapman S.B."/>
            <person name="Chen Z."/>
            <person name="Freedman E."/>
            <person name="Gellesch M."/>
            <person name="Goldberg J."/>
            <person name="Griggs A."/>
            <person name="Gujja S."/>
            <person name="Heilman E."/>
            <person name="Heiman D."/>
            <person name="Howarth C."/>
            <person name="Mehta T."/>
            <person name="Neiman D."/>
            <person name="Pearson M."/>
            <person name="Roberts A."/>
            <person name="Saif S."/>
            <person name="Shea T."/>
            <person name="Shenoy N."/>
            <person name="Sisk P."/>
            <person name="Stolte C."/>
            <person name="Sykes S."/>
            <person name="White J."/>
            <person name="Yandava C."/>
            <person name="Haas B."/>
            <person name="Nusbaum C."/>
            <person name="Birren B."/>
        </authorList>
    </citation>
    <scope>NUCLEOTIDE SEQUENCE [LARGE SCALE GENOMIC DNA]</scope>
    <source>
        <strain evidence="5">p1A1 Lamole</strain>
    </source>
</reference>
<feature type="region of interest" description="Disordered" evidence="1">
    <location>
        <begin position="285"/>
        <end position="355"/>
    </location>
</feature>
<feature type="compositionally biased region" description="Gly residues" evidence="1">
    <location>
        <begin position="160"/>
        <end position="169"/>
    </location>
</feature>
<evidence type="ECO:0000313" key="3">
    <source>
        <dbReference type="EMBL" id="KDE07611.1"/>
    </source>
</evidence>
<sequence length="446" mass="45885">MKLKLRDIGDVPASASASHLHDNNTNNTPIKNNAAAASGAGHHSQQNVAPDDTGAADTGAADPNQGDQWAKIRQALRADPNSNGDTTQLSAQLLPLLDANNIIACPDCAKPILQGALEHHKVNCAEIRRRETMKRAAEDAPTSSSSSAKKPKAGGLVIVLGGGSAGGAGPSASTTPEDPKSAAPNPKKKTSFVLKGNEARSPSVGPSSNNNGASTAAAAAAAAKAKASRAGGPVDVDRQCGVINDKGLQCLRSLTCKTHSMGAKRSVPHRSQPYDVLLHEWQRANKPNFKNDKPVQARVGPGAEGSVEAATGTSATGEPEVVPVAVANPKKKKKKGSGEGKEKKNREGSSKKGAVQMVGEYLDESEGEQIAAAMGTNHDEAVMIDSDEEVEGVFKVLGRVPRGRPLTMVSGGGAGFSAASMFVGRNSKLARLGDVLGSVFSFTPPS</sequence>
<evidence type="ECO:0000313" key="5">
    <source>
        <dbReference type="Proteomes" id="UP000017200"/>
    </source>
</evidence>
<reference evidence="3" key="2">
    <citation type="submission" date="2010-11" db="EMBL/GenBank/DDBJ databases">
        <authorList>
            <consortium name="The Broad Institute Genome Sequencing Platform"/>
            <person name="Earl A."/>
            <person name="Ward D."/>
            <person name="Feldgarden M."/>
            <person name="Gevers D."/>
            <person name="Butler R."/>
            <person name="Young S.K."/>
            <person name="Zeng Q."/>
            <person name="Gargeya S."/>
            <person name="Fitzgerald M."/>
            <person name="Haas B."/>
            <person name="Abouelleil A."/>
            <person name="Alvarado L."/>
            <person name="Arachchi H.M."/>
            <person name="Berlin A."/>
            <person name="Brown A."/>
            <person name="Chapman S.B."/>
            <person name="Chen Z."/>
            <person name="Dunbar C."/>
            <person name="Freedman E."/>
            <person name="Gearin G."/>
            <person name="Gellesch M."/>
            <person name="Goldberg J."/>
            <person name="Griggs A."/>
            <person name="Gujja S."/>
            <person name="Heilman E."/>
            <person name="Heiman D."/>
            <person name="Howarth C."/>
            <person name="Larson L."/>
            <person name="Lui A."/>
            <person name="MacDonald P.J.P."/>
            <person name="Mehta T."/>
            <person name="Montmayeur A."/>
            <person name="Murphy C."/>
            <person name="Neiman D."/>
            <person name="Pearson M."/>
            <person name="Priest M."/>
            <person name="Roberts A."/>
            <person name="Saif S."/>
            <person name="Shea T."/>
            <person name="Shenoy N."/>
            <person name="Sisk P."/>
            <person name="Stolte C."/>
            <person name="Sykes S."/>
            <person name="White J."/>
            <person name="Yandava C."/>
            <person name="Wortman J."/>
            <person name="Nusbaum C."/>
            <person name="Birren B."/>
        </authorList>
    </citation>
    <scope>NUCLEOTIDE SEQUENCE</scope>
    <source>
        <strain evidence="3">P1A1 Lamole</strain>
    </source>
</reference>
<organism evidence="3">
    <name type="scientific">Microbotryum lychnidis-dioicae (strain p1A1 Lamole / MvSl-1064)</name>
    <name type="common">Anther smut fungus</name>
    <dbReference type="NCBI Taxonomy" id="683840"/>
    <lineage>
        <taxon>Eukaryota</taxon>
        <taxon>Fungi</taxon>
        <taxon>Dikarya</taxon>
        <taxon>Basidiomycota</taxon>
        <taxon>Pucciniomycotina</taxon>
        <taxon>Microbotryomycetes</taxon>
        <taxon>Microbotryales</taxon>
        <taxon>Microbotryaceae</taxon>
        <taxon>Microbotryum</taxon>
    </lineage>
</organism>
<accession>U5H426</accession>
<dbReference type="GO" id="GO:1904802">
    <property type="term" value="P:RITS complex assembly"/>
    <property type="evidence" value="ECO:0007669"/>
    <property type="project" value="TreeGrafter"/>
</dbReference>
<dbReference type="GO" id="GO:0000124">
    <property type="term" value="C:SAGA complex"/>
    <property type="evidence" value="ECO:0007669"/>
    <property type="project" value="InterPro"/>
</dbReference>
<dbReference type="HOGENOM" id="CLU_614220_0_0_1"/>
<dbReference type="STRING" id="683840.U5H426"/>
<dbReference type="InterPro" id="IPR037804">
    <property type="entry name" value="SGF73"/>
</dbReference>
<keyword evidence="5" id="KW-1185">Reference proteome</keyword>
<dbReference type="AlphaFoldDB" id="U5H426"/>
<feature type="compositionally biased region" description="Low complexity" evidence="1">
    <location>
        <begin position="23"/>
        <end position="63"/>
    </location>
</feature>
<feature type="compositionally biased region" description="Basic and acidic residues" evidence="1">
    <location>
        <begin position="285"/>
        <end position="295"/>
    </location>
</feature>
<dbReference type="OrthoDB" id="2524693at2759"/>
<feature type="compositionally biased region" description="Low complexity" evidence="1">
    <location>
        <begin position="139"/>
        <end position="153"/>
    </location>
</feature>
<dbReference type="GO" id="GO:0006357">
    <property type="term" value="P:regulation of transcription by RNA polymerase II"/>
    <property type="evidence" value="ECO:0007669"/>
    <property type="project" value="TreeGrafter"/>
</dbReference>
<feature type="domain" description="SCA7" evidence="2">
    <location>
        <begin position="227"/>
        <end position="293"/>
    </location>
</feature>
<reference evidence="4" key="4">
    <citation type="submission" date="2015-06" db="UniProtKB">
        <authorList>
            <consortium name="EnsemblFungi"/>
        </authorList>
    </citation>
    <scope>IDENTIFICATION</scope>
</reference>
<feature type="compositionally biased region" description="Basic and acidic residues" evidence="1">
    <location>
        <begin position="336"/>
        <end position="350"/>
    </location>
</feature>
<evidence type="ECO:0000256" key="1">
    <source>
        <dbReference type="SAM" id="MobiDB-lite"/>
    </source>
</evidence>
<dbReference type="PROSITE" id="PS51505">
    <property type="entry name" value="SCA7"/>
    <property type="match status" value="1"/>
</dbReference>
<evidence type="ECO:0000259" key="2">
    <source>
        <dbReference type="PROSITE" id="PS51505"/>
    </source>
</evidence>
<feature type="compositionally biased region" description="Low complexity" evidence="1">
    <location>
        <begin position="318"/>
        <end position="327"/>
    </location>
</feature>
<protein>
    <recommendedName>
        <fullName evidence="2">SCA7 domain-containing protein</fullName>
    </recommendedName>
</protein>
<feature type="region of interest" description="Disordered" evidence="1">
    <location>
        <begin position="134"/>
        <end position="153"/>
    </location>
</feature>
<dbReference type="EMBL" id="AEIJ01000213">
    <property type="status" value="NOT_ANNOTATED_CDS"/>
    <property type="molecule type" value="Genomic_DNA"/>
</dbReference>
<dbReference type="EMBL" id="GL541657">
    <property type="protein sequence ID" value="KDE07611.1"/>
    <property type="molecule type" value="Genomic_DNA"/>
</dbReference>
<feature type="region of interest" description="Disordered" evidence="1">
    <location>
        <begin position="1"/>
        <end position="65"/>
    </location>
</feature>
<evidence type="ECO:0000313" key="4">
    <source>
        <dbReference type="EnsemblFungi" id="MVLG_02076T0"/>
    </source>
</evidence>
<proteinExistence type="predicted"/>